<keyword evidence="1" id="KW-0812">Transmembrane</keyword>
<organism evidence="2 3">
    <name type="scientific">Eubacterium multiforme</name>
    <dbReference type="NCBI Taxonomy" id="83339"/>
    <lineage>
        <taxon>Bacteria</taxon>
        <taxon>Bacillati</taxon>
        <taxon>Bacillota</taxon>
        <taxon>Clostridia</taxon>
        <taxon>Eubacteriales</taxon>
        <taxon>Eubacteriaceae</taxon>
        <taxon>Eubacterium</taxon>
    </lineage>
</organism>
<evidence type="ECO:0000313" key="3">
    <source>
        <dbReference type="Proteomes" id="UP001228504"/>
    </source>
</evidence>
<feature type="transmembrane region" description="Helical" evidence="1">
    <location>
        <begin position="12"/>
        <end position="30"/>
    </location>
</feature>
<reference evidence="2 3" key="1">
    <citation type="submission" date="2023-07" db="EMBL/GenBank/DDBJ databases">
        <title>Genomic Encyclopedia of Type Strains, Phase IV (KMG-IV): sequencing the most valuable type-strain genomes for metagenomic binning, comparative biology and taxonomic classification.</title>
        <authorList>
            <person name="Goeker M."/>
        </authorList>
    </citation>
    <scope>NUCLEOTIDE SEQUENCE [LARGE SCALE GENOMIC DNA]</scope>
    <source>
        <strain evidence="2 3">DSM 20694</strain>
    </source>
</reference>
<evidence type="ECO:0000256" key="1">
    <source>
        <dbReference type="SAM" id="Phobius"/>
    </source>
</evidence>
<keyword evidence="1" id="KW-1133">Transmembrane helix</keyword>
<keyword evidence="1" id="KW-0472">Membrane</keyword>
<gene>
    <name evidence="2" type="ORF">J2S18_002241</name>
</gene>
<proteinExistence type="predicted"/>
<accession>A0ABT9UVG3</accession>
<protein>
    <submittedName>
        <fullName evidence="2">Uncharacterized protein</fullName>
    </submittedName>
</protein>
<sequence>MKNFKLTFRTLIYISLSFIIFYNLFTYTNIINLNPTPLESILSYTPPLLAYDKPNFFLNILLFIGSIFLIFQPIITKYLKSITYKYTFSIFLIIINLLIIFFLLLNFKLLLNNAIILPSFSILYYKIIYFLYFLYFTSLSINIYSIFNNLKIGCRN</sequence>
<feature type="transmembrane region" description="Helical" evidence="1">
    <location>
        <begin position="87"/>
        <end position="107"/>
    </location>
</feature>
<dbReference type="EMBL" id="JAUSUF010000008">
    <property type="protein sequence ID" value="MDQ0150298.1"/>
    <property type="molecule type" value="Genomic_DNA"/>
</dbReference>
<feature type="transmembrane region" description="Helical" evidence="1">
    <location>
        <begin position="56"/>
        <end position="75"/>
    </location>
</feature>
<name>A0ABT9UVG3_9FIRM</name>
<dbReference type="Proteomes" id="UP001228504">
    <property type="component" value="Unassembled WGS sequence"/>
</dbReference>
<keyword evidence="3" id="KW-1185">Reference proteome</keyword>
<comment type="caution">
    <text evidence="2">The sequence shown here is derived from an EMBL/GenBank/DDBJ whole genome shotgun (WGS) entry which is preliminary data.</text>
</comment>
<evidence type="ECO:0000313" key="2">
    <source>
        <dbReference type="EMBL" id="MDQ0150298.1"/>
    </source>
</evidence>